<dbReference type="PANTHER" id="PTHR44942">
    <property type="entry name" value="METHYLTRANSF_11 DOMAIN-CONTAINING PROTEIN"/>
    <property type="match status" value="1"/>
</dbReference>
<dbReference type="PANTHER" id="PTHR44942:SF4">
    <property type="entry name" value="METHYLTRANSFERASE TYPE 11 DOMAIN-CONTAINING PROTEIN"/>
    <property type="match status" value="1"/>
</dbReference>
<keyword evidence="3 5" id="KW-0808">Transferase</keyword>
<comment type="caution">
    <text evidence="5">The sequence shown here is derived from an EMBL/GenBank/DDBJ whole genome shotgun (WGS) entry which is preliminary data.</text>
</comment>
<accession>A0A3N4M714</accession>
<dbReference type="InterPro" id="IPR013216">
    <property type="entry name" value="Methyltransf_11"/>
</dbReference>
<dbReference type="GO" id="GO:0032259">
    <property type="term" value="P:methylation"/>
    <property type="evidence" value="ECO:0007669"/>
    <property type="project" value="UniProtKB-KW"/>
</dbReference>
<gene>
    <name evidence="5" type="ORF">EG028_22945</name>
</gene>
<dbReference type="SUPFAM" id="SSF53335">
    <property type="entry name" value="S-adenosyl-L-methionine-dependent methyltransferases"/>
    <property type="match status" value="1"/>
</dbReference>
<name>A0A3N4M714_9BACT</name>
<dbReference type="InterPro" id="IPR029063">
    <property type="entry name" value="SAM-dependent_MTases_sf"/>
</dbReference>
<evidence type="ECO:0000256" key="2">
    <source>
        <dbReference type="ARBA" id="ARBA00022603"/>
    </source>
</evidence>
<dbReference type="CDD" id="cd02440">
    <property type="entry name" value="AdoMet_MTases"/>
    <property type="match status" value="1"/>
</dbReference>
<evidence type="ECO:0000313" key="5">
    <source>
        <dbReference type="EMBL" id="RPD38998.1"/>
    </source>
</evidence>
<evidence type="ECO:0000313" key="6">
    <source>
        <dbReference type="Proteomes" id="UP000279089"/>
    </source>
</evidence>
<evidence type="ECO:0000256" key="1">
    <source>
        <dbReference type="ARBA" id="ARBA00008361"/>
    </source>
</evidence>
<dbReference type="AlphaFoldDB" id="A0A3N4M714"/>
<comment type="similarity">
    <text evidence="1">Belongs to the methyltransferase superfamily.</text>
</comment>
<keyword evidence="2 5" id="KW-0489">Methyltransferase</keyword>
<protein>
    <submittedName>
        <fullName evidence="5">Class I SAM-dependent methyltransferase</fullName>
    </submittedName>
</protein>
<dbReference type="Proteomes" id="UP000279089">
    <property type="component" value="Unassembled WGS sequence"/>
</dbReference>
<dbReference type="Gene3D" id="3.40.50.150">
    <property type="entry name" value="Vaccinia Virus protein VP39"/>
    <property type="match status" value="1"/>
</dbReference>
<reference evidence="6" key="1">
    <citation type="submission" date="2018-11" db="EMBL/GenBank/DDBJ databases">
        <title>Chitinophaga lutea sp.nov., isolate from arsenic contaminated soil.</title>
        <authorList>
            <person name="Zong Y."/>
        </authorList>
    </citation>
    <scope>NUCLEOTIDE SEQUENCE [LARGE SCALE GENOMIC DNA]</scope>
    <source>
        <strain evidence="6">YLT18</strain>
    </source>
</reference>
<dbReference type="GO" id="GO:0008757">
    <property type="term" value="F:S-adenosylmethionine-dependent methyltransferase activity"/>
    <property type="evidence" value="ECO:0007669"/>
    <property type="project" value="InterPro"/>
</dbReference>
<dbReference type="Pfam" id="PF08241">
    <property type="entry name" value="Methyltransf_11"/>
    <property type="match status" value="1"/>
</dbReference>
<dbReference type="EMBL" id="RMBX01000013">
    <property type="protein sequence ID" value="RPD38998.1"/>
    <property type="molecule type" value="Genomic_DNA"/>
</dbReference>
<organism evidence="5 6">
    <name type="scientific">Chitinophaga barathri</name>
    <dbReference type="NCBI Taxonomy" id="1647451"/>
    <lineage>
        <taxon>Bacteria</taxon>
        <taxon>Pseudomonadati</taxon>
        <taxon>Bacteroidota</taxon>
        <taxon>Chitinophagia</taxon>
        <taxon>Chitinophagales</taxon>
        <taxon>Chitinophagaceae</taxon>
        <taxon>Chitinophaga</taxon>
    </lineage>
</organism>
<dbReference type="InterPro" id="IPR051052">
    <property type="entry name" value="Diverse_substrate_MTase"/>
</dbReference>
<dbReference type="RefSeq" id="WP_120518453.1">
    <property type="nucleotide sequence ID" value="NZ_QXZY01000013.1"/>
</dbReference>
<evidence type="ECO:0000259" key="4">
    <source>
        <dbReference type="Pfam" id="PF08241"/>
    </source>
</evidence>
<evidence type="ECO:0000256" key="3">
    <source>
        <dbReference type="ARBA" id="ARBA00022679"/>
    </source>
</evidence>
<keyword evidence="6" id="KW-1185">Reference proteome</keyword>
<sequence>MDNTQRFNNRVENYAAFRPGYPAQVVTYLQEKHGLGVDKTLADVGAGTGISTALFLKAGYTVMAVEPNMEMLDKATETLGKYPGFHAVHATAEDTTLQTASVDAVIAGQAFHWFHVEKSKTEFQRILKPGGLAVLIWNERRVHTPFEQEYEVLINHHGKDYVKVQHRNIDMAHLKAFFTPHAVELEIFTNEQVFDLDGLKGRLSSSSYMPLNSDAGYPAMMQDLEQLFDKYKENGFIKISYETKVYTGTLK</sequence>
<feature type="domain" description="Methyltransferase type 11" evidence="4">
    <location>
        <begin position="43"/>
        <end position="134"/>
    </location>
</feature>
<dbReference type="OrthoDB" id="9797252at2"/>
<proteinExistence type="inferred from homology"/>